<name>A0AAV5HRH4_9ROSI</name>
<comment type="caution">
    <text evidence="1">The sequence shown here is derived from an EMBL/GenBank/DDBJ whole genome shotgun (WGS) entry which is preliminary data.</text>
</comment>
<accession>A0AAV5HRH4</accession>
<proteinExistence type="predicted"/>
<evidence type="ECO:0000313" key="1">
    <source>
        <dbReference type="EMBL" id="GKU88184.1"/>
    </source>
</evidence>
<reference evidence="1 2" key="1">
    <citation type="journal article" date="2021" name="Commun. Biol.">
        <title>The genome of Shorea leprosula (Dipterocarpaceae) highlights the ecological relevance of drought in aseasonal tropical rainforests.</title>
        <authorList>
            <person name="Ng K.K.S."/>
            <person name="Kobayashi M.J."/>
            <person name="Fawcett J.A."/>
            <person name="Hatakeyama M."/>
            <person name="Paape T."/>
            <person name="Ng C.H."/>
            <person name="Ang C.C."/>
            <person name="Tnah L.H."/>
            <person name="Lee C.T."/>
            <person name="Nishiyama T."/>
            <person name="Sese J."/>
            <person name="O'Brien M.J."/>
            <person name="Copetti D."/>
            <person name="Mohd Noor M.I."/>
            <person name="Ong R.C."/>
            <person name="Putra M."/>
            <person name="Sireger I.Z."/>
            <person name="Indrioko S."/>
            <person name="Kosugi Y."/>
            <person name="Izuno A."/>
            <person name="Isagi Y."/>
            <person name="Lee S.L."/>
            <person name="Shimizu K.K."/>
        </authorList>
    </citation>
    <scope>NUCLEOTIDE SEQUENCE [LARGE SCALE GENOMIC DNA]</scope>
    <source>
        <strain evidence="1">214</strain>
    </source>
</reference>
<dbReference type="AlphaFoldDB" id="A0AAV5HRH4"/>
<protein>
    <submittedName>
        <fullName evidence="1">Uncharacterized protein</fullName>
    </submittedName>
</protein>
<gene>
    <name evidence="1" type="ORF">SLEP1_g2480</name>
</gene>
<organism evidence="1 2">
    <name type="scientific">Rubroshorea leprosula</name>
    <dbReference type="NCBI Taxonomy" id="152421"/>
    <lineage>
        <taxon>Eukaryota</taxon>
        <taxon>Viridiplantae</taxon>
        <taxon>Streptophyta</taxon>
        <taxon>Embryophyta</taxon>
        <taxon>Tracheophyta</taxon>
        <taxon>Spermatophyta</taxon>
        <taxon>Magnoliopsida</taxon>
        <taxon>eudicotyledons</taxon>
        <taxon>Gunneridae</taxon>
        <taxon>Pentapetalae</taxon>
        <taxon>rosids</taxon>
        <taxon>malvids</taxon>
        <taxon>Malvales</taxon>
        <taxon>Dipterocarpaceae</taxon>
        <taxon>Rubroshorea</taxon>
    </lineage>
</organism>
<sequence length="35" mass="4093">MFFFLSTTVAVITRKGELLPIHKFDCPHFPRQCLV</sequence>
<evidence type="ECO:0000313" key="2">
    <source>
        <dbReference type="Proteomes" id="UP001054252"/>
    </source>
</evidence>
<keyword evidence="2" id="KW-1185">Reference proteome</keyword>
<dbReference type="Proteomes" id="UP001054252">
    <property type="component" value="Unassembled WGS sequence"/>
</dbReference>
<dbReference type="EMBL" id="BPVZ01000002">
    <property type="protein sequence ID" value="GKU88184.1"/>
    <property type="molecule type" value="Genomic_DNA"/>
</dbReference>